<dbReference type="EMBL" id="VSRR010004679">
    <property type="protein sequence ID" value="MPC40408.1"/>
    <property type="molecule type" value="Genomic_DNA"/>
</dbReference>
<sequence>MELIRHSVSLLDDTCVLITHDELLSAVKFGKSTAPGKDGITYDIVTAAQGGMVAACWNEVVL</sequence>
<comment type="caution">
    <text evidence="1">The sequence shown here is derived from an EMBL/GenBank/DDBJ whole genome shotgun (WGS) entry which is preliminary data.</text>
</comment>
<protein>
    <submittedName>
        <fullName evidence="1">Uncharacterized protein</fullName>
    </submittedName>
</protein>
<proteinExistence type="predicted"/>
<accession>A0A5B7F5I1</accession>
<dbReference type="Proteomes" id="UP000324222">
    <property type="component" value="Unassembled WGS sequence"/>
</dbReference>
<reference evidence="1 2" key="1">
    <citation type="submission" date="2019-05" db="EMBL/GenBank/DDBJ databases">
        <title>Another draft genome of Portunus trituberculatus and its Hox gene families provides insights of decapod evolution.</title>
        <authorList>
            <person name="Jeong J.-H."/>
            <person name="Song I."/>
            <person name="Kim S."/>
            <person name="Choi T."/>
            <person name="Kim D."/>
            <person name="Ryu S."/>
            <person name="Kim W."/>
        </authorList>
    </citation>
    <scope>NUCLEOTIDE SEQUENCE [LARGE SCALE GENOMIC DNA]</scope>
    <source>
        <tissue evidence="1">Muscle</tissue>
    </source>
</reference>
<organism evidence="1 2">
    <name type="scientific">Portunus trituberculatus</name>
    <name type="common">Swimming crab</name>
    <name type="synonym">Neptunus trituberculatus</name>
    <dbReference type="NCBI Taxonomy" id="210409"/>
    <lineage>
        <taxon>Eukaryota</taxon>
        <taxon>Metazoa</taxon>
        <taxon>Ecdysozoa</taxon>
        <taxon>Arthropoda</taxon>
        <taxon>Crustacea</taxon>
        <taxon>Multicrustacea</taxon>
        <taxon>Malacostraca</taxon>
        <taxon>Eumalacostraca</taxon>
        <taxon>Eucarida</taxon>
        <taxon>Decapoda</taxon>
        <taxon>Pleocyemata</taxon>
        <taxon>Brachyura</taxon>
        <taxon>Eubrachyura</taxon>
        <taxon>Portunoidea</taxon>
        <taxon>Portunidae</taxon>
        <taxon>Portuninae</taxon>
        <taxon>Portunus</taxon>
    </lineage>
</organism>
<evidence type="ECO:0000313" key="1">
    <source>
        <dbReference type="EMBL" id="MPC40408.1"/>
    </source>
</evidence>
<keyword evidence="2" id="KW-1185">Reference proteome</keyword>
<dbReference type="AlphaFoldDB" id="A0A5B7F5I1"/>
<name>A0A5B7F5I1_PORTR</name>
<gene>
    <name evidence="1" type="ORF">E2C01_033965</name>
</gene>
<evidence type="ECO:0000313" key="2">
    <source>
        <dbReference type="Proteomes" id="UP000324222"/>
    </source>
</evidence>